<dbReference type="InterPro" id="IPR036291">
    <property type="entry name" value="NAD(P)-bd_dom_sf"/>
</dbReference>
<dbReference type="InterPro" id="IPR055170">
    <property type="entry name" value="GFO_IDH_MocA-like_dom"/>
</dbReference>
<keyword evidence="2" id="KW-0560">Oxidoreductase</keyword>
<dbReference type="InterPro" id="IPR000683">
    <property type="entry name" value="Gfo/Idh/MocA-like_OxRdtase_N"/>
</dbReference>
<name>A0A0C3CLU9_HEBCY</name>
<dbReference type="SUPFAM" id="SSF51735">
    <property type="entry name" value="NAD(P)-binding Rossmann-fold domains"/>
    <property type="match status" value="1"/>
</dbReference>
<dbReference type="Proteomes" id="UP000053424">
    <property type="component" value="Unassembled WGS sequence"/>
</dbReference>
<dbReference type="GO" id="GO:0047837">
    <property type="term" value="F:D-xylose 1-dehydrogenase (NADP+) activity"/>
    <property type="evidence" value="ECO:0007669"/>
    <property type="project" value="UniProtKB-EC"/>
</dbReference>
<dbReference type="EC" id="1.1.1.179" evidence="3"/>
<dbReference type="InterPro" id="IPR050984">
    <property type="entry name" value="Gfo/Idh/MocA_domain"/>
</dbReference>
<evidence type="ECO:0000259" key="7">
    <source>
        <dbReference type="Pfam" id="PF22725"/>
    </source>
</evidence>
<accession>A0A0C3CLU9</accession>
<proteinExistence type="inferred from homology"/>
<sequence length="387" mass="42776">MASLVKRLYTVANPPSVPKSTGPKPLLFGILGAAAIAPAALILPARSHPDVIIYAVAARSKAKAESFAKKHGIEKAYEGYQALLDDPDVDVVYNPLPNALHYEWTMKALAAGKHVLNEKPSADTAEETQRMFEFAEKKGLVLLDAYHYRFHPALKRAKAIIDSGELGVVKNVDVKMILTKGMFGDGDIRYDYALGGGALMDLGCYAMNCIRYMTSLNPTSVVAATPVAYEPASVPASYVKNVDRRMEATLGFPNDITATIACDLGVPHNFGLIPKIPKITLLVEGELGSLEMFNFVMPTLYHSITVKIKGGHTRVEKIYKGTEGKGEAWWSTYRFQLEALVDRIREREPEMWLEKQDSVDNMEWIEKVYEKSGLGSRPKSTYNAPFE</sequence>
<dbReference type="Pfam" id="PF22725">
    <property type="entry name" value="GFO_IDH_MocA_C3"/>
    <property type="match status" value="1"/>
</dbReference>
<dbReference type="AlphaFoldDB" id="A0A0C3CLU9"/>
<evidence type="ECO:0000256" key="1">
    <source>
        <dbReference type="ARBA" id="ARBA00010928"/>
    </source>
</evidence>
<keyword evidence="9" id="KW-1185">Reference proteome</keyword>
<comment type="catalytic activity">
    <reaction evidence="5">
        <text>D-xylose + NADP(+) = D-xylono-1,5-lactone + NADPH + H(+)</text>
        <dbReference type="Rhea" id="RHEA:22000"/>
        <dbReference type="ChEBI" id="CHEBI:15378"/>
        <dbReference type="ChEBI" id="CHEBI:15867"/>
        <dbReference type="ChEBI" id="CHEBI:53455"/>
        <dbReference type="ChEBI" id="CHEBI:57783"/>
        <dbReference type="ChEBI" id="CHEBI:58349"/>
        <dbReference type="EC" id="1.1.1.179"/>
    </reaction>
</comment>
<feature type="domain" description="GFO/IDH/MocA-like oxidoreductase" evidence="7">
    <location>
        <begin position="155"/>
        <end position="290"/>
    </location>
</feature>
<evidence type="ECO:0000256" key="2">
    <source>
        <dbReference type="ARBA" id="ARBA00023002"/>
    </source>
</evidence>
<evidence type="ECO:0000313" key="9">
    <source>
        <dbReference type="Proteomes" id="UP000053424"/>
    </source>
</evidence>
<evidence type="ECO:0000313" key="8">
    <source>
        <dbReference type="EMBL" id="KIM44746.1"/>
    </source>
</evidence>
<dbReference type="Gene3D" id="3.30.360.10">
    <property type="entry name" value="Dihydrodipicolinate Reductase, domain 2"/>
    <property type="match status" value="1"/>
</dbReference>
<comment type="similarity">
    <text evidence="1">Belongs to the Gfo/Idh/MocA family.</text>
</comment>
<protein>
    <recommendedName>
        <fullName evidence="3">D-xylose 1-dehydrogenase (NADP(+), D-xylono-1,5-lactone-forming)</fullName>
        <ecNumber evidence="3">1.1.1.179</ecNumber>
    </recommendedName>
    <alternativeName>
        <fullName evidence="4">D-xylose-NADP dehydrogenase</fullName>
    </alternativeName>
</protein>
<organism evidence="8 9">
    <name type="scientific">Hebeloma cylindrosporum</name>
    <dbReference type="NCBI Taxonomy" id="76867"/>
    <lineage>
        <taxon>Eukaryota</taxon>
        <taxon>Fungi</taxon>
        <taxon>Dikarya</taxon>
        <taxon>Basidiomycota</taxon>
        <taxon>Agaricomycotina</taxon>
        <taxon>Agaricomycetes</taxon>
        <taxon>Agaricomycetidae</taxon>
        <taxon>Agaricales</taxon>
        <taxon>Agaricineae</taxon>
        <taxon>Hymenogastraceae</taxon>
        <taxon>Hebeloma</taxon>
    </lineage>
</organism>
<dbReference type="GO" id="GO:0000166">
    <property type="term" value="F:nucleotide binding"/>
    <property type="evidence" value="ECO:0007669"/>
    <property type="project" value="InterPro"/>
</dbReference>
<feature type="domain" description="Gfo/Idh/MocA-like oxidoreductase N-terminal" evidence="6">
    <location>
        <begin position="28"/>
        <end position="142"/>
    </location>
</feature>
<dbReference type="Pfam" id="PF01408">
    <property type="entry name" value="GFO_IDH_MocA"/>
    <property type="match status" value="1"/>
</dbReference>
<evidence type="ECO:0000259" key="6">
    <source>
        <dbReference type="Pfam" id="PF01408"/>
    </source>
</evidence>
<evidence type="ECO:0000256" key="5">
    <source>
        <dbReference type="ARBA" id="ARBA00049233"/>
    </source>
</evidence>
<evidence type="ECO:0000256" key="3">
    <source>
        <dbReference type="ARBA" id="ARBA00038984"/>
    </source>
</evidence>
<reference evidence="8 9" key="1">
    <citation type="submission" date="2014-04" db="EMBL/GenBank/DDBJ databases">
        <authorList>
            <consortium name="DOE Joint Genome Institute"/>
            <person name="Kuo A."/>
            <person name="Gay G."/>
            <person name="Dore J."/>
            <person name="Kohler A."/>
            <person name="Nagy L.G."/>
            <person name="Floudas D."/>
            <person name="Copeland A."/>
            <person name="Barry K.W."/>
            <person name="Cichocki N."/>
            <person name="Veneault-Fourrey C."/>
            <person name="LaButti K."/>
            <person name="Lindquist E.A."/>
            <person name="Lipzen A."/>
            <person name="Lundell T."/>
            <person name="Morin E."/>
            <person name="Murat C."/>
            <person name="Sun H."/>
            <person name="Tunlid A."/>
            <person name="Henrissat B."/>
            <person name="Grigoriev I.V."/>
            <person name="Hibbett D.S."/>
            <person name="Martin F."/>
            <person name="Nordberg H.P."/>
            <person name="Cantor M.N."/>
            <person name="Hua S.X."/>
        </authorList>
    </citation>
    <scope>NUCLEOTIDE SEQUENCE [LARGE SCALE GENOMIC DNA]</scope>
    <source>
        <strain evidence="9">h7</strain>
    </source>
</reference>
<dbReference type="PANTHER" id="PTHR22604">
    <property type="entry name" value="OXIDOREDUCTASES"/>
    <property type="match status" value="1"/>
</dbReference>
<dbReference type="HOGENOM" id="CLU_023194_5_2_1"/>
<gene>
    <name evidence="8" type="ORF">M413DRAFT_442702</name>
</gene>
<dbReference type="OrthoDB" id="64915at2759"/>
<dbReference type="Gene3D" id="3.40.50.720">
    <property type="entry name" value="NAD(P)-binding Rossmann-like Domain"/>
    <property type="match status" value="1"/>
</dbReference>
<dbReference type="STRING" id="686832.A0A0C3CLU9"/>
<dbReference type="PANTHER" id="PTHR22604:SF105">
    <property type="entry name" value="TRANS-1,2-DIHYDROBENZENE-1,2-DIOL DEHYDROGENASE"/>
    <property type="match status" value="1"/>
</dbReference>
<evidence type="ECO:0000256" key="4">
    <source>
        <dbReference type="ARBA" id="ARBA00042988"/>
    </source>
</evidence>
<dbReference type="SUPFAM" id="SSF55347">
    <property type="entry name" value="Glyceraldehyde-3-phosphate dehydrogenase-like, C-terminal domain"/>
    <property type="match status" value="1"/>
</dbReference>
<reference evidence="9" key="2">
    <citation type="submission" date="2015-01" db="EMBL/GenBank/DDBJ databases">
        <title>Evolutionary Origins and Diversification of the Mycorrhizal Mutualists.</title>
        <authorList>
            <consortium name="DOE Joint Genome Institute"/>
            <consortium name="Mycorrhizal Genomics Consortium"/>
            <person name="Kohler A."/>
            <person name="Kuo A."/>
            <person name="Nagy L.G."/>
            <person name="Floudas D."/>
            <person name="Copeland A."/>
            <person name="Barry K.W."/>
            <person name="Cichocki N."/>
            <person name="Veneault-Fourrey C."/>
            <person name="LaButti K."/>
            <person name="Lindquist E.A."/>
            <person name="Lipzen A."/>
            <person name="Lundell T."/>
            <person name="Morin E."/>
            <person name="Murat C."/>
            <person name="Riley R."/>
            <person name="Ohm R."/>
            <person name="Sun H."/>
            <person name="Tunlid A."/>
            <person name="Henrissat B."/>
            <person name="Grigoriev I.V."/>
            <person name="Hibbett D.S."/>
            <person name="Martin F."/>
        </authorList>
    </citation>
    <scope>NUCLEOTIDE SEQUENCE [LARGE SCALE GENOMIC DNA]</scope>
    <source>
        <strain evidence="9">h7</strain>
    </source>
</reference>
<dbReference type="EMBL" id="KN831773">
    <property type="protein sequence ID" value="KIM44746.1"/>
    <property type="molecule type" value="Genomic_DNA"/>
</dbReference>